<name>A0ABW5NYI2_9DEIO</name>
<evidence type="ECO:0000313" key="3">
    <source>
        <dbReference type="EMBL" id="MFD2608096.1"/>
    </source>
</evidence>
<keyword evidence="3" id="KW-0328">Glycosyltransferase</keyword>
<proteinExistence type="predicted"/>
<dbReference type="Pfam" id="PF15609">
    <property type="entry name" value="PRTase_2"/>
    <property type="match status" value="1"/>
</dbReference>
<dbReference type="RefSeq" id="WP_386842335.1">
    <property type="nucleotide sequence ID" value="NZ_JBHUMK010000007.1"/>
</dbReference>
<feature type="domain" description="TRSP" evidence="1">
    <location>
        <begin position="235"/>
        <end position="345"/>
    </location>
</feature>
<dbReference type="Proteomes" id="UP001597475">
    <property type="component" value="Unassembled WGS sequence"/>
</dbReference>
<accession>A0ABW5NYI2</accession>
<dbReference type="EMBL" id="JBHUMK010000007">
    <property type="protein sequence ID" value="MFD2608096.1"/>
    <property type="molecule type" value="Genomic_DNA"/>
</dbReference>
<dbReference type="PIRSF" id="PIRSF020967">
    <property type="entry name" value="UCP020967"/>
    <property type="match status" value="1"/>
</dbReference>
<keyword evidence="4" id="KW-1185">Reference proteome</keyword>
<dbReference type="InterPro" id="IPR011214">
    <property type="entry name" value="UCP020967"/>
</dbReference>
<protein>
    <submittedName>
        <fullName evidence="3">Phosphoribosyltransferase domain-containing protein</fullName>
    </submittedName>
</protein>
<evidence type="ECO:0000259" key="2">
    <source>
        <dbReference type="Pfam" id="PF15609"/>
    </source>
</evidence>
<dbReference type="InterPro" id="IPR022537">
    <property type="entry name" value="TRSP_dom"/>
</dbReference>
<sequence>MDALSVPLPSGTLDLRVEQTLYPPAELLDFAVRRNPKRGFLFVSRVLGKHIPISPGVAARTWRELAAALPPLRQPHFIGLAETATALGEGVFRAWQAHTAQAATFQHTTRYLTNRPVLLRFDEPHSHAPAHLLYDPGERARAARELVLVDDELSTGTTLQNLASAWLALHPHVERVVLVSLTDWCPRREELRAALGVPVDFVSLLRGTFAFTPAPDWQPPTLPPVAGSGEDRSAWLPSQAARFGEDVPLTFAALIPALNLSPADRVLVLGTGEFQYPASALAAALEPQVASVRWSATTRSPILPGLAIRHALSFTDNVGEGISNFLYNVDPPRYTRILVTYEGACVPDPELLRQLGPHAQALRLL</sequence>
<dbReference type="InterPro" id="IPR029057">
    <property type="entry name" value="PRTase-like"/>
</dbReference>
<dbReference type="SUPFAM" id="SSF53271">
    <property type="entry name" value="PRTase-like"/>
    <property type="match status" value="1"/>
</dbReference>
<reference evidence="4" key="1">
    <citation type="journal article" date="2019" name="Int. J. Syst. Evol. Microbiol.">
        <title>The Global Catalogue of Microorganisms (GCM) 10K type strain sequencing project: providing services to taxonomists for standard genome sequencing and annotation.</title>
        <authorList>
            <consortium name="The Broad Institute Genomics Platform"/>
            <consortium name="The Broad Institute Genome Sequencing Center for Infectious Disease"/>
            <person name="Wu L."/>
            <person name="Ma J."/>
        </authorList>
    </citation>
    <scope>NUCLEOTIDE SEQUENCE [LARGE SCALE GENOMIC DNA]</scope>
    <source>
        <strain evidence="4">KCTC 33842</strain>
    </source>
</reference>
<dbReference type="GO" id="GO:0016757">
    <property type="term" value="F:glycosyltransferase activity"/>
    <property type="evidence" value="ECO:0007669"/>
    <property type="project" value="UniProtKB-KW"/>
</dbReference>
<keyword evidence="3" id="KW-0808">Transferase</keyword>
<feature type="domain" description="Orotate phosphoribosyltransferase-like" evidence="2">
    <location>
        <begin position="27"/>
        <end position="208"/>
    </location>
</feature>
<evidence type="ECO:0000259" key="1">
    <source>
        <dbReference type="Pfam" id="PF12500"/>
    </source>
</evidence>
<evidence type="ECO:0000313" key="4">
    <source>
        <dbReference type="Proteomes" id="UP001597475"/>
    </source>
</evidence>
<comment type="caution">
    <text evidence="3">The sequence shown here is derived from an EMBL/GenBank/DDBJ whole genome shotgun (WGS) entry which is preliminary data.</text>
</comment>
<organism evidence="3 4">
    <name type="scientific">Deinococcus taklimakanensis</name>
    <dbReference type="NCBI Taxonomy" id="536443"/>
    <lineage>
        <taxon>Bacteria</taxon>
        <taxon>Thermotogati</taxon>
        <taxon>Deinococcota</taxon>
        <taxon>Deinococci</taxon>
        <taxon>Deinococcales</taxon>
        <taxon>Deinococcaceae</taxon>
        <taxon>Deinococcus</taxon>
    </lineage>
</organism>
<gene>
    <name evidence="3" type="ORF">ACFSR9_01395</name>
</gene>
<dbReference type="InterPro" id="IPR041688">
    <property type="entry name" value="PRTase_2"/>
</dbReference>
<dbReference type="Pfam" id="PF12500">
    <property type="entry name" value="TRSP"/>
    <property type="match status" value="1"/>
</dbReference>